<keyword evidence="2" id="KW-0812">Transmembrane</keyword>
<feature type="region of interest" description="Disordered" evidence="1">
    <location>
        <begin position="51"/>
        <end position="78"/>
    </location>
</feature>
<keyword evidence="2" id="KW-1133">Transmembrane helix</keyword>
<name>A0A2S9YXD2_9BACT</name>
<feature type="region of interest" description="Disordered" evidence="1">
    <location>
        <begin position="1"/>
        <end position="34"/>
    </location>
</feature>
<dbReference type="OrthoDB" id="9844135at2"/>
<gene>
    <name evidence="3" type="ORF">ENSA7_05080</name>
</gene>
<keyword evidence="2" id="KW-0472">Membrane</keyword>
<dbReference type="RefSeq" id="WP_106087593.1">
    <property type="nucleotide sequence ID" value="NZ_PVNL01000013.1"/>
</dbReference>
<dbReference type="Proteomes" id="UP000238823">
    <property type="component" value="Unassembled WGS sequence"/>
</dbReference>
<proteinExistence type="predicted"/>
<dbReference type="AlphaFoldDB" id="A0A2S9YXD2"/>
<sequence>MTDELLHALGRHQREDLSTAPEHVEDERSRPLSDDERATILAAMDDMFAGLDASPAGSAPTGPRPEVAPEVASEPDLEPAPGRVIELAPRRRSVAVIVAVLVSAAAAVALVWLGVSGGPDATGDQQLARVPDYEITQLRGGAASQRSDPDQPADPGTPSLTLRADDEIDWVFTPSEPVGTPVAAALLGRSTDGALRFAPTLAVEASPQGAIRVRGQLASHLALTPGEWTLELLVAEPDQLPQTSQAAAAAGSPGAWRRVEFRVIITAE</sequence>
<evidence type="ECO:0000256" key="1">
    <source>
        <dbReference type="SAM" id="MobiDB-lite"/>
    </source>
</evidence>
<evidence type="ECO:0000256" key="2">
    <source>
        <dbReference type="SAM" id="Phobius"/>
    </source>
</evidence>
<accession>A0A2S9YXD2</accession>
<dbReference type="EMBL" id="PVNL01000013">
    <property type="protein sequence ID" value="PRQ09753.1"/>
    <property type="molecule type" value="Genomic_DNA"/>
</dbReference>
<comment type="caution">
    <text evidence="3">The sequence shown here is derived from an EMBL/GenBank/DDBJ whole genome shotgun (WGS) entry which is preliminary data.</text>
</comment>
<feature type="transmembrane region" description="Helical" evidence="2">
    <location>
        <begin position="93"/>
        <end position="115"/>
    </location>
</feature>
<reference evidence="3 4" key="1">
    <citation type="submission" date="2018-03" db="EMBL/GenBank/DDBJ databases">
        <title>Draft Genome Sequences of the Obligatory Marine Myxobacteria Enhygromyxa salina SWB007.</title>
        <authorList>
            <person name="Poehlein A."/>
            <person name="Moghaddam J.A."/>
            <person name="Harms H."/>
            <person name="Alanjari M."/>
            <person name="Koenig G.M."/>
            <person name="Daniel R."/>
            <person name="Schaeberle T.F."/>
        </authorList>
    </citation>
    <scope>NUCLEOTIDE SEQUENCE [LARGE SCALE GENOMIC DNA]</scope>
    <source>
        <strain evidence="3 4">SWB007</strain>
    </source>
</reference>
<evidence type="ECO:0000313" key="3">
    <source>
        <dbReference type="EMBL" id="PRQ09753.1"/>
    </source>
</evidence>
<feature type="region of interest" description="Disordered" evidence="1">
    <location>
        <begin position="139"/>
        <end position="161"/>
    </location>
</feature>
<organism evidence="3 4">
    <name type="scientific">Enhygromyxa salina</name>
    <dbReference type="NCBI Taxonomy" id="215803"/>
    <lineage>
        <taxon>Bacteria</taxon>
        <taxon>Pseudomonadati</taxon>
        <taxon>Myxococcota</taxon>
        <taxon>Polyangia</taxon>
        <taxon>Nannocystales</taxon>
        <taxon>Nannocystaceae</taxon>
        <taxon>Enhygromyxa</taxon>
    </lineage>
</organism>
<evidence type="ECO:0000313" key="4">
    <source>
        <dbReference type="Proteomes" id="UP000238823"/>
    </source>
</evidence>
<protein>
    <submittedName>
        <fullName evidence="3">Uncharacterized protein</fullName>
    </submittedName>
</protein>